<evidence type="ECO:0000313" key="8">
    <source>
        <dbReference type="EMBL" id="EQD39636.1"/>
    </source>
</evidence>
<keyword evidence="8" id="KW-0808">Transferase</keyword>
<dbReference type="GO" id="GO:0005886">
    <property type="term" value="C:plasma membrane"/>
    <property type="evidence" value="ECO:0007669"/>
    <property type="project" value="TreeGrafter"/>
</dbReference>
<evidence type="ECO:0000259" key="7">
    <source>
        <dbReference type="Pfam" id="PF04138"/>
    </source>
</evidence>
<dbReference type="EMBL" id="AUZY01010158">
    <property type="protein sequence ID" value="EQD39636.1"/>
    <property type="molecule type" value="Genomic_DNA"/>
</dbReference>
<comment type="similarity">
    <text evidence="2">Belongs to the GtrA family.</text>
</comment>
<feature type="non-terminal residue" evidence="8">
    <location>
        <position position="1"/>
    </location>
</feature>
<protein>
    <submittedName>
        <fullName evidence="8">Dolichol-phosphate mannosyltransferase</fullName>
    </submittedName>
</protein>
<reference evidence="8" key="1">
    <citation type="submission" date="2013-08" db="EMBL/GenBank/DDBJ databases">
        <authorList>
            <person name="Mendez C."/>
            <person name="Richter M."/>
            <person name="Ferrer M."/>
            <person name="Sanchez J."/>
        </authorList>
    </citation>
    <scope>NUCLEOTIDE SEQUENCE</scope>
</reference>
<gene>
    <name evidence="8" type="ORF">B1B_15279</name>
</gene>
<feature type="transmembrane region" description="Helical" evidence="6">
    <location>
        <begin position="74"/>
        <end position="94"/>
    </location>
</feature>
<dbReference type="InterPro" id="IPR007267">
    <property type="entry name" value="GtrA_DPMS_TM"/>
</dbReference>
<reference evidence="8" key="2">
    <citation type="journal article" date="2014" name="ISME J.">
        <title>Microbial stratification in low pH oxic and suboxic macroscopic growths along an acid mine drainage.</title>
        <authorList>
            <person name="Mendez-Garcia C."/>
            <person name="Mesa V."/>
            <person name="Sprenger R.R."/>
            <person name="Richter M."/>
            <person name="Diez M.S."/>
            <person name="Solano J."/>
            <person name="Bargiela R."/>
            <person name="Golyshina O.V."/>
            <person name="Manteca A."/>
            <person name="Ramos J.L."/>
            <person name="Gallego J.R."/>
            <person name="Llorente I."/>
            <person name="Martins Dos Santos V.A."/>
            <person name="Jensen O.N."/>
            <person name="Pelaez A.I."/>
            <person name="Sanchez J."/>
            <person name="Ferrer M."/>
        </authorList>
    </citation>
    <scope>NUCLEOTIDE SEQUENCE</scope>
</reference>
<evidence type="ECO:0000256" key="6">
    <source>
        <dbReference type="SAM" id="Phobius"/>
    </source>
</evidence>
<comment type="subcellular location">
    <subcellularLocation>
        <location evidence="1">Membrane</location>
        <topology evidence="1">Multi-pass membrane protein</topology>
    </subcellularLocation>
</comment>
<feature type="transmembrane region" description="Helical" evidence="6">
    <location>
        <begin position="100"/>
        <end position="121"/>
    </location>
</feature>
<dbReference type="Pfam" id="PF04138">
    <property type="entry name" value="GtrA_DPMS_TM"/>
    <property type="match status" value="1"/>
</dbReference>
<feature type="domain" description="GtrA/DPMS transmembrane" evidence="7">
    <location>
        <begin position="76"/>
        <end position="148"/>
    </location>
</feature>
<sequence>DPLSGMFLVRRDHISGVQVSTEVDTILPELILNNRNLRVAEVSAESEIVHRKMVSLSHFLRYSRSILQLSKYRILKFALVGASGIAVNEGFLYLDHHILGILLAFSALVAIELSIVSNFVLNNLWTFSDRRGETRLQVYQVQYSRFHGISRELCDDSGSDSL</sequence>
<accession>T0YVP1</accession>
<keyword evidence="4 6" id="KW-1133">Transmembrane helix</keyword>
<comment type="caution">
    <text evidence="8">The sequence shown here is derived from an EMBL/GenBank/DDBJ whole genome shotgun (WGS) entry which is preliminary data.</text>
</comment>
<dbReference type="AlphaFoldDB" id="T0YVP1"/>
<evidence type="ECO:0000256" key="4">
    <source>
        <dbReference type="ARBA" id="ARBA00022989"/>
    </source>
</evidence>
<evidence type="ECO:0000256" key="5">
    <source>
        <dbReference type="ARBA" id="ARBA00023136"/>
    </source>
</evidence>
<name>T0YVP1_9ZZZZ</name>
<evidence type="ECO:0000256" key="2">
    <source>
        <dbReference type="ARBA" id="ARBA00009399"/>
    </source>
</evidence>
<dbReference type="InterPro" id="IPR051401">
    <property type="entry name" value="GtrA_CellWall_Glycosyl"/>
</dbReference>
<evidence type="ECO:0000256" key="3">
    <source>
        <dbReference type="ARBA" id="ARBA00022692"/>
    </source>
</evidence>
<organism evidence="8">
    <name type="scientific">mine drainage metagenome</name>
    <dbReference type="NCBI Taxonomy" id="410659"/>
    <lineage>
        <taxon>unclassified sequences</taxon>
        <taxon>metagenomes</taxon>
        <taxon>ecological metagenomes</taxon>
    </lineage>
</organism>
<dbReference type="GO" id="GO:0000271">
    <property type="term" value="P:polysaccharide biosynthetic process"/>
    <property type="evidence" value="ECO:0007669"/>
    <property type="project" value="InterPro"/>
</dbReference>
<proteinExistence type="inferred from homology"/>
<dbReference type="PANTHER" id="PTHR38459">
    <property type="entry name" value="PROPHAGE BACTOPRENOL-LINKED GLUCOSE TRANSLOCASE HOMOLOG"/>
    <property type="match status" value="1"/>
</dbReference>
<keyword evidence="5 6" id="KW-0472">Membrane</keyword>
<keyword evidence="3 6" id="KW-0812">Transmembrane</keyword>
<feature type="non-terminal residue" evidence="8">
    <location>
        <position position="162"/>
    </location>
</feature>
<evidence type="ECO:0000256" key="1">
    <source>
        <dbReference type="ARBA" id="ARBA00004141"/>
    </source>
</evidence>
<dbReference type="PANTHER" id="PTHR38459:SF1">
    <property type="entry name" value="PROPHAGE BACTOPRENOL-LINKED GLUCOSE TRANSLOCASE HOMOLOG"/>
    <property type="match status" value="1"/>
</dbReference>
<dbReference type="GO" id="GO:0016757">
    <property type="term" value="F:glycosyltransferase activity"/>
    <property type="evidence" value="ECO:0007669"/>
    <property type="project" value="UniProtKB-KW"/>
</dbReference>
<keyword evidence="8" id="KW-0328">Glycosyltransferase</keyword>